<proteinExistence type="predicted"/>
<dbReference type="EMBL" id="MW590329">
    <property type="protein sequence ID" value="QWT56605.1"/>
    <property type="molecule type" value="Genomic_DNA"/>
</dbReference>
<keyword evidence="3" id="KW-0255">Endonuclease</keyword>
<keyword evidence="3" id="KW-0378">Hydrolase</keyword>
<evidence type="ECO:0000313" key="3">
    <source>
        <dbReference type="EMBL" id="QWT56605.1"/>
    </source>
</evidence>
<dbReference type="Proteomes" id="UP000693655">
    <property type="component" value="Segment"/>
</dbReference>
<dbReference type="InterPro" id="IPR044930">
    <property type="entry name" value="Homing_endonuclease_His-Me"/>
</dbReference>
<reference evidence="3 4" key="1">
    <citation type="submission" date="2021-02" db="EMBL/GenBank/DDBJ databases">
        <authorList>
            <person name="Dhungana G."/>
            <person name="Malla R."/>
            <person name="Rajaure M."/>
        </authorList>
    </citation>
    <scope>NUCLEOTIDE SEQUENCE [LARGE SCALE GENOMIC DNA]</scope>
</reference>
<accession>A0A8F2F407</accession>
<feature type="region of interest" description="Disordered" evidence="1">
    <location>
        <begin position="1"/>
        <end position="20"/>
    </location>
</feature>
<keyword evidence="4" id="KW-1185">Reference proteome</keyword>
<evidence type="ECO:0000256" key="1">
    <source>
        <dbReference type="SAM" id="MobiDB-lite"/>
    </source>
</evidence>
<evidence type="ECO:0000259" key="2">
    <source>
        <dbReference type="Pfam" id="PF13392"/>
    </source>
</evidence>
<dbReference type="Pfam" id="PF13392">
    <property type="entry name" value="HNH_3"/>
    <property type="match status" value="1"/>
</dbReference>
<evidence type="ECO:0000313" key="4">
    <source>
        <dbReference type="Proteomes" id="UP000693655"/>
    </source>
</evidence>
<dbReference type="SUPFAM" id="SSF54060">
    <property type="entry name" value="His-Me finger endonucleases"/>
    <property type="match status" value="1"/>
</dbReference>
<sequence>MVLGACKEHKQKGGPKGYGNTTFKGRKIPLHRKVYCSANDISPESIAGLVVRHKCDNPRCINPEHLELGTVKDNVHDCIARGRARRGVSKGEQNGYSKLTAQQVDYIRKTYRRYSREHGTPAIAASLGVSVSAVHDVLKDKTWRL</sequence>
<dbReference type="Gene3D" id="3.90.75.10">
    <property type="entry name" value="Homing Intron 3 (I-ppo) Encoded Endonuclease, Chain A"/>
    <property type="match status" value="1"/>
</dbReference>
<gene>
    <name evidence="3" type="ORF">Kp_Pokalde_001_014</name>
</gene>
<dbReference type="GO" id="GO:0004519">
    <property type="term" value="F:endonuclease activity"/>
    <property type="evidence" value="ECO:0007669"/>
    <property type="project" value="UniProtKB-KW"/>
</dbReference>
<feature type="domain" description="HNH nuclease" evidence="2">
    <location>
        <begin position="47"/>
        <end position="75"/>
    </location>
</feature>
<keyword evidence="3" id="KW-0540">Nuclease</keyword>
<organism evidence="3 4">
    <name type="scientific">Klebsiella phage Kp_Pokalde_001</name>
    <dbReference type="NCBI Taxonomy" id="2849099"/>
    <lineage>
        <taxon>Viruses</taxon>
        <taxon>Duplodnaviria</taxon>
        <taxon>Heunggongvirae</taxon>
        <taxon>Uroviricota</taxon>
        <taxon>Caudoviricetes</taxon>
        <taxon>Autographivirales</taxon>
        <taxon>Autoscriptoviridae</taxon>
        <taxon>Slopekvirinae</taxon>
        <taxon>Drulisvirus</taxon>
        <taxon>Drulisvirus pokalde001</taxon>
    </lineage>
</organism>
<dbReference type="InterPro" id="IPR003615">
    <property type="entry name" value="HNH_nuc"/>
</dbReference>
<protein>
    <submittedName>
        <fullName evidence="3">Putative HNH endonuclease</fullName>
    </submittedName>
</protein>
<dbReference type="InterPro" id="IPR044925">
    <property type="entry name" value="His-Me_finger_sf"/>
</dbReference>
<name>A0A8F2F407_9CAUD</name>